<feature type="coiled-coil region" evidence="2">
    <location>
        <begin position="1248"/>
        <end position="1275"/>
    </location>
</feature>
<dbReference type="Proteomes" id="UP000015344">
    <property type="component" value="Unassembled WGS sequence"/>
</dbReference>
<evidence type="ECO:0000313" key="6">
    <source>
        <dbReference type="Proteomes" id="UP000015344"/>
    </source>
</evidence>
<feature type="compositionally biased region" description="Low complexity" evidence="3">
    <location>
        <begin position="1607"/>
        <end position="1631"/>
    </location>
</feature>
<dbReference type="Pfam" id="PF10145">
    <property type="entry name" value="PhageMin_Tail"/>
    <property type="match status" value="1"/>
</dbReference>
<proteinExistence type="predicted"/>
<evidence type="ECO:0000256" key="1">
    <source>
        <dbReference type="ARBA" id="ARBA00022612"/>
    </source>
</evidence>
<feature type="coiled-coil region" evidence="2">
    <location>
        <begin position="547"/>
        <end position="666"/>
    </location>
</feature>
<sequence length="1813" mass="204607">MNTADLIRALGRHQLNMNVNLNFNIQSIFQIFDQIEEQADKSSDKLKAAFSKTLTWLSSTTTAALKNAISTIEQVDKKMNQLKKVMSSDTNFNRMLTESIKTAKQYGSTLNDVLDTTKEIARKGFDGNQSTKINRTAMLAQNVTDLSSEEAVKTISGAMENFNIEASKSVHILDALNEVNNKFSYSTKDLGLAMNQAGADAKKYGVSMEQLLGHATAIGSVTQESGDSIGRALSTIYAKANNKASAENLSDVGVSIRDQVTGELKTASNILDQLAKKWSSLSLEKQFDIAKFLGGDQIKPFIALMSNYQMAVGATETALNSQGSAMRDNESYMESLEGRINRMQTAWQELALTVGDAFLTDSLIGLINAATAAGTSISWLTEHFGTLPVVIFAVTTTLSVLNRVFKSLIIENAKAVAAMFGIVPAANAASAGVGRLTAVTNVLKAGLKGLFASSLVGIGFAAIGWLAEKVISLFGDTKTEMESVTETSDKMIQSISDQKNLENLAQGYEELAKKLSLTTEERMRLASIESELQSKYGITLNALDSSNSAYQENIEFIKLKISLLKEQTKELRDQAAIEYRSNKSQIDSEIEKQLPEVEKARQKKLEAQQKITDYEKRFAAIPEHERNDPQFLRSVDSRREEFYKELQAADEELNKQTSNLQDSIKTKKEALLGEFDNYIDEFQAEGTKISGTTRGLFNVLAEVIANSNADVSKDQFDNIFKVFQNSDIQTVDDFRAAIEKTVPSINFTDDLLKKIKISLAQMRMNPELLNDLDKFNEKASNKDIFKNAINEYGPEIKKLNQIIYDLNNSQALSAEQVTQLITDYPELTDKVKQNADGYYIEVSALDELRKARIQKAIDSMQKDQEESISALNNALTRIDAYSEELGEIKDVSDARQRINDLLLLKESVKTPTGTLPIPFIFPQQVIDSPEFQKLNDEKNSRINQSLNTLSGFITRSAIRKERLELNKKLLSDPNYGVNSRSSTRASSPSSGKDKQEKEETFTSSIKFNKEEEAVNKVNASLETNQRQIDEAIASGKSYNQHLTKRISLYNDLLTVLNNLRKVQNDEKFALKQKLAAHGLVDKNGEVVADVGGKLEKIAKDKKNAEFAKKLEQDVENYISVTNSLNETKSKIDQAVMSLSEGYSKKWEANQKKHKKKQDDIKHNIAMLGEIDTPGEKKKYAQYVESGYQDSLQERRELNDEIYTAQRTLNNPKKTAEQKRAAAVYLESLMGLMQGKDEELVKQAEDTGKAQAEAMVAGYEQNIEKLKQEKELLGSLDTEEKKKRAVEIDKQIADQYVQMNLDINTQLIELERKLGTDLGPAEKARIQFKLQLLQKYHQDARKQIVDFHDAEVRTKSEQADKIIDNLKKLYQKEKELKEQAVEEEIKKENERYEKRTKLLDKDLKNYEKYINAQLKSFDRGNAEDDYEEQLKKLIQERQLLQDKLNVLAMDSSFEAKVKRKNIQEQLDTKNEEISKYKRDHEREQRKNGLQDQLEDRREIIEKQKELEEEAHKNKLDDLDKEKKKIDQHYKGLLEDEERYHNLKALLMGNDTVKMNEELIKIRGAYNVFFDYLTTQSEIIGEKMFKNLNSSFKQDFNDFTKFTDHDSKSSNGSPSTSNGTSAQSGGSSDQSQQLRDWNQYLDNKRKAEKLTKDVIDLSRVNPSHPDIKKSKQEIEKLRKANDILRAKHHFLDGSFKELENKKPPFSAESGGITPQFSGPKWLLAHEKEIVLNKADTSNMLKIVDMTRNIVGSMKAWKPDAFSLKMPNQGASMNSNSSSSINISKVEINANDRDTGESLLDKFKSALNTSLRHRTI</sequence>
<feature type="compositionally biased region" description="Low complexity" evidence="3">
    <location>
        <begin position="979"/>
        <end position="990"/>
    </location>
</feature>
<dbReference type="PATRIC" id="fig|1117108.3.peg.4277"/>
<evidence type="ECO:0000313" key="5">
    <source>
        <dbReference type="EMBL" id="EPY05354.1"/>
    </source>
</evidence>
<keyword evidence="2" id="KW-0175">Coiled coil</keyword>
<comment type="caution">
    <text evidence="5">The sequence shown here is derived from an EMBL/GenBank/DDBJ whole genome shotgun (WGS) entry which is preliminary data.</text>
</comment>
<feature type="region of interest" description="Disordered" evidence="3">
    <location>
        <begin position="974"/>
        <end position="1005"/>
    </location>
</feature>
<dbReference type="PANTHER" id="PTHR37813">
    <property type="entry name" value="FELS-2 PROPHAGE PROTEIN"/>
    <property type="match status" value="1"/>
</dbReference>
<evidence type="ECO:0000256" key="3">
    <source>
        <dbReference type="SAM" id="MobiDB-lite"/>
    </source>
</evidence>
<dbReference type="eggNOG" id="COG1196">
    <property type="taxonomic scope" value="Bacteria"/>
</dbReference>
<name>S9SKY3_PAEAL</name>
<dbReference type="PANTHER" id="PTHR37813:SF1">
    <property type="entry name" value="FELS-2 PROPHAGE PROTEIN"/>
    <property type="match status" value="1"/>
</dbReference>
<feature type="coiled-coil region" evidence="2">
    <location>
        <begin position="1358"/>
        <end position="1534"/>
    </location>
</feature>
<dbReference type="EMBL" id="ATMT01000067">
    <property type="protein sequence ID" value="EPY05354.1"/>
    <property type="molecule type" value="Genomic_DNA"/>
</dbReference>
<evidence type="ECO:0000259" key="4">
    <source>
        <dbReference type="Pfam" id="PF10145"/>
    </source>
</evidence>
<organism evidence="5 6">
    <name type="scientific">Paenibacillus alvei TS-15</name>
    <dbReference type="NCBI Taxonomy" id="1117108"/>
    <lineage>
        <taxon>Bacteria</taxon>
        <taxon>Bacillati</taxon>
        <taxon>Bacillota</taxon>
        <taxon>Bacilli</taxon>
        <taxon>Bacillales</taxon>
        <taxon>Paenibacillaceae</taxon>
        <taxon>Paenibacillus</taxon>
    </lineage>
</organism>
<accession>S9SKY3</accession>
<protein>
    <submittedName>
        <fullName evidence="5">SPbeta phage protein, lytic transglycosylase</fullName>
    </submittedName>
</protein>
<dbReference type="RefSeq" id="WP_021261381.1">
    <property type="nucleotide sequence ID" value="NZ_ATMT01000067.1"/>
</dbReference>
<feature type="region of interest" description="Disordered" evidence="3">
    <location>
        <begin position="1601"/>
        <end position="1631"/>
    </location>
</feature>
<feature type="compositionally biased region" description="Basic and acidic residues" evidence="3">
    <location>
        <begin position="991"/>
        <end position="1000"/>
    </location>
</feature>
<evidence type="ECO:0000256" key="2">
    <source>
        <dbReference type="SAM" id="Coils"/>
    </source>
</evidence>
<feature type="domain" description="Phage tail tape measure protein" evidence="4">
    <location>
        <begin position="101"/>
        <end position="291"/>
    </location>
</feature>
<dbReference type="InterPro" id="IPR010090">
    <property type="entry name" value="Phage_tape_meas"/>
</dbReference>
<dbReference type="NCBIfam" id="TIGR01760">
    <property type="entry name" value="tape_meas_TP901"/>
    <property type="match status" value="1"/>
</dbReference>
<keyword evidence="1" id="KW-1188">Viral release from host cell</keyword>
<reference evidence="5 6" key="1">
    <citation type="submission" date="2013-05" db="EMBL/GenBank/DDBJ databases">
        <authorList>
            <person name="Strain E.A."/>
            <person name="Brown E."/>
            <person name="Allard M.W."/>
            <person name="Luo Y.L."/>
        </authorList>
    </citation>
    <scope>NUCLEOTIDE SEQUENCE [LARGE SCALE GENOMIC DNA]</scope>
    <source>
        <strain evidence="5 6">TS-15</strain>
    </source>
</reference>
<gene>
    <name evidence="5" type="ORF">PAALTS15_20728</name>
</gene>